<evidence type="ECO:0000313" key="2">
    <source>
        <dbReference type="Proteomes" id="UP000287823"/>
    </source>
</evidence>
<proteinExistence type="predicted"/>
<dbReference type="InterPro" id="IPR021647">
    <property type="entry name" value="CusF_Ec"/>
</dbReference>
<dbReference type="InterPro" id="IPR042230">
    <property type="entry name" value="CusF_sf"/>
</dbReference>
<keyword evidence="2" id="KW-1185">Reference proteome</keyword>
<organism evidence="1 2">
    <name type="scientific">Aliidiomarina soli</name>
    <dbReference type="NCBI Taxonomy" id="1928574"/>
    <lineage>
        <taxon>Bacteria</taxon>
        <taxon>Pseudomonadati</taxon>
        <taxon>Pseudomonadota</taxon>
        <taxon>Gammaproteobacteria</taxon>
        <taxon>Alteromonadales</taxon>
        <taxon>Idiomarinaceae</taxon>
        <taxon>Aliidiomarina</taxon>
    </lineage>
</organism>
<dbReference type="AlphaFoldDB" id="A0A432WDZ9"/>
<sequence length="119" mass="13341">MLKFNQVITAVAVTFFVNGAALAQQEHAHHQHGNAHSEEHAEIAFVRAEVVEVDLEHNELVLRHEAIEHLNMAAMTMAFSAADGVDISHLSEGDDIKVKVERQDRDFVIIEMEANQHTH</sequence>
<reference evidence="1 2" key="1">
    <citation type="journal article" date="2011" name="Front. Microbiol.">
        <title>Genomic signatures of strain selection and enhancement in Bacillus atrophaeus var. globigii, a historical biowarfare simulant.</title>
        <authorList>
            <person name="Gibbons H.S."/>
            <person name="Broomall S.M."/>
            <person name="McNew L.A."/>
            <person name="Daligault H."/>
            <person name="Chapman C."/>
            <person name="Bruce D."/>
            <person name="Karavis M."/>
            <person name="Krepps M."/>
            <person name="McGregor P.A."/>
            <person name="Hong C."/>
            <person name="Park K.H."/>
            <person name="Akmal A."/>
            <person name="Feldman A."/>
            <person name="Lin J.S."/>
            <person name="Chang W.E."/>
            <person name="Higgs B.W."/>
            <person name="Demirev P."/>
            <person name="Lindquist J."/>
            <person name="Liem A."/>
            <person name="Fochler E."/>
            <person name="Read T.D."/>
            <person name="Tapia R."/>
            <person name="Johnson S."/>
            <person name="Bishop-Lilly K.A."/>
            <person name="Detter C."/>
            <person name="Han C."/>
            <person name="Sozhamannan S."/>
            <person name="Rosenzweig C.N."/>
            <person name="Skowronski E.W."/>
        </authorList>
    </citation>
    <scope>NUCLEOTIDE SEQUENCE [LARGE SCALE GENOMIC DNA]</scope>
    <source>
        <strain evidence="1 2">Y4G10-17</strain>
    </source>
</reference>
<dbReference type="EMBL" id="PIPO01000005">
    <property type="protein sequence ID" value="RUO31099.1"/>
    <property type="molecule type" value="Genomic_DNA"/>
</dbReference>
<accession>A0A432WDZ9</accession>
<evidence type="ECO:0008006" key="3">
    <source>
        <dbReference type="Google" id="ProtNLM"/>
    </source>
</evidence>
<dbReference type="Proteomes" id="UP000287823">
    <property type="component" value="Unassembled WGS sequence"/>
</dbReference>
<comment type="caution">
    <text evidence="1">The sequence shown here is derived from an EMBL/GenBank/DDBJ whole genome shotgun (WGS) entry which is preliminary data.</text>
</comment>
<gene>
    <name evidence="1" type="ORF">CWE14_11410</name>
</gene>
<dbReference type="RefSeq" id="WP_126799481.1">
    <property type="nucleotide sequence ID" value="NZ_PIPO01000005.1"/>
</dbReference>
<evidence type="ECO:0000313" key="1">
    <source>
        <dbReference type="EMBL" id="RUO31099.1"/>
    </source>
</evidence>
<dbReference type="Pfam" id="PF11604">
    <property type="entry name" value="CusF_Ec"/>
    <property type="match status" value="1"/>
</dbReference>
<dbReference type="Gene3D" id="2.40.50.320">
    <property type="entry name" value="Copper binding periplasmic protein CusF"/>
    <property type="match status" value="1"/>
</dbReference>
<name>A0A432WDZ9_9GAMM</name>
<protein>
    <recommendedName>
        <fullName evidence="3">Copper-binding protein</fullName>
    </recommendedName>
</protein>